<sequence length="11" mass="1255">MESVFQGQVCQ</sequence>
<organism evidence="1">
    <name type="scientific">Anguilla anguilla</name>
    <name type="common">European freshwater eel</name>
    <name type="synonym">Muraena anguilla</name>
    <dbReference type="NCBI Taxonomy" id="7936"/>
    <lineage>
        <taxon>Eukaryota</taxon>
        <taxon>Metazoa</taxon>
        <taxon>Chordata</taxon>
        <taxon>Craniata</taxon>
        <taxon>Vertebrata</taxon>
        <taxon>Euteleostomi</taxon>
        <taxon>Actinopterygii</taxon>
        <taxon>Neopterygii</taxon>
        <taxon>Teleostei</taxon>
        <taxon>Anguilliformes</taxon>
        <taxon>Anguillidae</taxon>
        <taxon>Anguilla</taxon>
    </lineage>
</organism>
<name>A0A0E9PUK1_ANGAN</name>
<accession>A0A0E9PUK1</accession>
<reference evidence="1" key="1">
    <citation type="submission" date="2014-11" db="EMBL/GenBank/DDBJ databases">
        <authorList>
            <person name="Amaro Gonzalez C."/>
        </authorList>
    </citation>
    <scope>NUCLEOTIDE SEQUENCE</scope>
</reference>
<protein>
    <submittedName>
        <fullName evidence="1">Uncharacterized protein</fullName>
    </submittedName>
</protein>
<reference evidence="1" key="2">
    <citation type="journal article" date="2015" name="Fish Shellfish Immunol.">
        <title>Early steps in the European eel (Anguilla anguilla)-Vibrio vulnificus interaction in the gills: Role of the RtxA13 toxin.</title>
        <authorList>
            <person name="Callol A."/>
            <person name="Pajuelo D."/>
            <person name="Ebbesson L."/>
            <person name="Teles M."/>
            <person name="MacKenzie S."/>
            <person name="Amaro C."/>
        </authorList>
    </citation>
    <scope>NUCLEOTIDE SEQUENCE</scope>
</reference>
<proteinExistence type="predicted"/>
<evidence type="ECO:0000313" key="1">
    <source>
        <dbReference type="EMBL" id="JAH07957.1"/>
    </source>
</evidence>
<dbReference type="EMBL" id="GBXM01100620">
    <property type="protein sequence ID" value="JAH07957.1"/>
    <property type="molecule type" value="Transcribed_RNA"/>
</dbReference>